<dbReference type="Proteomes" id="UP000820669">
    <property type="component" value="Unassembled WGS sequence"/>
</dbReference>
<feature type="region of interest" description="Disordered" evidence="1">
    <location>
        <begin position="106"/>
        <end position="133"/>
    </location>
</feature>
<accession>A0ABX1SHS8</accession>
<dbReference type="EMBL" id="JAAXLA010000061">
    <property type="protein sequence ID" value="NMI00621.1"/>
    <property type="molecule type" value="Genomic_DNA"/>
</dbReference>
<reference evidence="2 3" key="1">
    <citation type="submission" date="2020-04" db="EMBL/GenBank/DDBJ databases">
        <authorList>
            <person name="Klaysubun C."/>
            <person name="Duangmal K."/>
            <person name="Lipun K."/>
        </authorList>
    </citation>
    <scope>NUCLEOTIDE SEQUENCE [LARGE SCALE GENOMIC DNA]</scope>
    <source>
        <strain evidence="2 3">K10HN5</strain>
    </source>
</reference>
<comment type="caution">
    <text evidence="2">The sequence shown here is derived from an EMBL/GenBank/DDBJ whole genome shotgun (WGS) entry which is preliminary data.</text>
</comment>
<evidence type="ECO:0000313" key="3">
    <source>
        <dbReference type="Proteomes" id="UP000820669"/>
    </source>
</evidence>
<proteinExistence type="predicted"/>
<name>A0ABX1SHS8_9PSEU</name>
<gene>
    <name evidence="2" type="ORF">HF526_25420</name>
</gene>
<protein>
    <submittedName>
        <fullName evidence="2">Uncharacterized protein</fullName>
    </submittedName>
</protein>
<organism evidence="2 3">
    <name type="scientific">Pseudonocardia acidicola</name>
    <dbReference type="NCBI Taxonomy" id="2724939"/>
    <lineage>
        <taxon>Bacteria</taxon>
        <taxon>Bacillati</taxon>
        <taxon>Actinomycetota</taxon>
        <taxon>Actinomycetes</taxon>
        <taxon>Pseudonocardiales</taxon>
        <taxon>Pseudonocardiaceae</taxon>
        <taxon>Pseudonocardia</taxon>
    </lineage>
</organism>
<dbReference type="RefSeq" id="WP_169384092.1">
    <property type="nucleotide sequence ID" value="NZ_JAAXLA010000061.1"/>
</dbReference>
<evidence type="ECO:0000256" key="1">
    <source>
        <dbReference type="SAM" id="MobiDB-lite"/>
    </source>
</evidence>
<feature type="compositionally biased region" description="Basic residues" evidence="1">
    <location>
        <begin position="124"/>
        <end position="133"/>
    </location>
</feature>
<keyword evidence="3" id="KW-1185">Reference proteome</keyword>
<evidence type="ECO:0000313" key="2">
    <source>
        <dbReference type="EMBL" id="NMI00621.1"/>
    </source>
</evidence>
<sequence>MTSGYPQLPADPDRISVADMAELTQAGEAIQLFPEFNIGPTFWDGAWWVVPQGPGEGARGYTMAPPELSQELTEWLVALQASAEKVATIQAARRAAKAAGREFVDGDLLGLEDPPGHRPAGARPSHRRRWWKR</sequence>